<dbReference type="PANTHER" id="PTHR14324">
    <property type="entry name" value="CONDENSIN-2 COMPLEX SUBUNIT H2"/>
    <property type="match status" value="1"/>
</dbReference>
<dbReference type="GO" id="GO:0051306">
    <property type="term" value="P:mitotic sister chromatid separation"/>
    <property type="evidence" value="ECO:0007669"/>
    <property type="project" value="TreeGrafter"/>
</dbReference>
<organism evidence="2 3">
    <name type="scientific">Armadillidium nasatum</name>
    <dbReference type="NCBI Taxonomy" id="96803"/>
    <lineage>
        <taxon>Eukaryota</taxon>
        <taxon>Metazoa</taxon>
        <taxon>Ecdysozoa</taxon>
        <taxon>Arthropoda</taxon>
        <taxon>Crustacea</taxon>
        <taxon>Multicrustacea</taxon>
        <taxon>Malacostraca</taxon>
        <taxon>Eumalacostraca</taxon>
        <taxon>Peracarida</taxon>
        <taxon>Isopoda</taxon>
        <taxon>Oniscidea</taxon>
        <taxon>Crinocheta</taxon>
        <taxon>Armadillidiidae</taxon>
        <taxon>Armadillidium</taxon>
    </lineage>
</organism>
<dbReference type="GO" id="GO:0000796">
    <property type="term" value="C:condensin complex"/>
    <property type="evidence" value="ECO:0007669"/>
    <property type="project" value="TreeGrafter"/>
</dbReference>
<gene>
    <name evidence="2" type="primary">Ncaph2</name>
    <name evidence="2" type="ORF">Anas_10436</name>
</gene>
<dbReference type="EMBL" id="SEYY01020076">
    <property type="protein sequence ID" value="KAB7497623.1"/>
    <property type="molecule type" value="Genomic_DNA"/>
</dbReference>
<dbReference type="GO" id="GO:0005634">
    <property type="term" value="C:nucleus"/>
    <property type="evidence" value="ECO:0007669"/>
    <property type="project" value="TreeGrafter"/>
</dbReference>
<name>A0A5N5STT2_9CRUS</name>
<evidence type="ECO:0000259" key="1">
    <source>
        <dbReference type="Pfam" id="PF16858"/>
    </source>
</evidence>
<dbReference type="Proteomes" id="UP000326759">
    <property type="component" value="Unassembled WGS sequence"/>
</dbReference>
<comment type="caution">
    <text evidence="2">The sequence shown here is derived from an EMBL/GenBank/DDBJ whole genome shotgun (WGS) entry which is preliminary data.</text>
</comment>
<dbReference type="PANTHER" id="PTHR14324:SF3">
    <property type="entry name" value="CONDENSIN-2 COMPLEX SUBUNIT H2"/>
    <property type="match status" value="1"/>
</dbReference>
<dbReference type="GO" id="GO:0003682">
    <property type="term" value="F:chromatin binding"/>
    <property type="evidence" value="ECO:0007669"/>
    <property type="project" value="TreeGrafter"/>
</dbReference>
<dbReference type="Pfam" id="PF16858">
    <property type="entry name" value="CNDH2_C"/>
    <property type="match status" value="1"/>
</dbReference>
<keyword evidence="3" id="KW-1185">Reference proteome</keyword>
<dbReference type="InterPro" id="IPR031737">
    <property type="entry name" value="CNDH2_C"/>
</dbReference>
<proteinExistence type="predicted"/>
<sequence>MAAVEGGDIEDYDDDAIPNLDFENIDDGNNFDLPEPHPNSDIETPFGIIRIGDDDESDGNSSRTLNDSMLYEPGSDYEALVQKWVSDYIANAQEHVVSSDLVRRVNRWRKIITPKLVEEEERKDFDIHEYGTSILSHFPSDSDGGQVPFSQVAKHDDHREVSRIFLSCLMLS</sequence>
<dbReference type="GO" id="GO:0010032">
    <property type="term" value="P:meiotic chromosome condensation"/>
    <property type="evidence" value="ECO:0007669"/>
    <property type="project" value="TreeGrafter"/>
</dbReference>
<evidence type="ECO:0000313" key="3">
    <source>
        <dbReference type="Proteomes" id="UP000326759"/>
    </source>
</evidence>
<feature type="domain" description="Condensin-2 complex subunit H2 C-terminal" evidence="1">
    <location>
        <begin position="77"/>
        <end position="171"/>
    </location>
</feature>
<evidence type="ECO:0000313" key="2">
    <source>
        <dbReference type="EMBL" id="KAB7497623.1"/>
    </source>
</evidence>
<accession>A0A5N5STT2</accession>
<reference evidence="2 3" key="1">
    <citation type="journal article" date="2019" name="PLoS Biol.">
        <title>Sex chromosomes control vertical transmission of feminizing Wolbachia symbionts in an isopod.</title>
        <authorList>
            <person name="Becking T."/>
            <person name="Chebbi M.A."/>
            <person name="Giraud I."/>
            <person name="Moumen B."/>
            <person name="Laverre T."/>
            <person name="Caubet Y."/>
            <person name="Peccoud J."/>
            <person name="Gilbert C."/>
            <person name="Cordaux R."/>
        </authorList>
    </citation>
    <scope>NUCLEOTIDE SEQUENCE [LARGE SCALE GENOMIC DNA]</scope>
    <source>
        <strain evidence="2">ANa2</strain>
        <tissue evidence="2">Whole body excluding digestive tract and cuticle</tissue>
    </source>
</reference>
<dbReference type="AlphaFoldDB" id="A0A5N5STT2"/>
<protein>
    <submittedName>
        <fullName evidence="2">Condensin-2 complex subunit H2</fullName>
    </submittedName>
</protein>
<dbReference type="OrthoDB" id="10038475at2759"/>
<dbReference type="InterPro" id="IPR031739">
    <property type="entry name" value="Ncaph2"/>
</dbReference>